<gene>
    <name evidence="6" type="ORF">VTK73DRAFT_3599</name>
</gene>
<feature type="region of interest" description="Disordered" evidence="5">
    <location>
        <begin position="185"/>
        <end position="208"/>
    </location>
</feature>
<comment type="subcellular location">
    <subcellularLocation>
        <location evidence="2">Cytoplasm</location>
    </subcellularLocation>
    <subcellularLocation>
        <location evidence="1">Nucleus</location>
    </subcellularLocation>
</comment>
<evidence type="ECO:0000256" key="4">
    <source>
        <dbReference type="ARBA" id="ARBA00023242"/>
    </source>
</evidence>
<protein>
    <submittedName>
        <fullName evidence="6">Uncharacterized protein</fullName>
    </submittedName>
</protein>
<dbReference type="PANTHER" id="PTHR21399:SF0">
    <property type="entry name" value="METHYLOSOME SUBUNIT PICLN"/>
    <property type="match status" value="1"/>
</dbReference>
<accession>A0ABR3VGV2</accession>
<evidence type="ECO:0000313" key="7">
    <source>
        <dbReference type="Proteomes" id="UP001586593"/>
    </source>
</evidence>
<evidence type="ECO:0000313" key="6">
    <source>
        <dbReference type="EMBL" id="KAL1841047.1"/>
    </source>
</evidence>
<dbReference type="Pfam" id="PF03517">
    <property type="entry name" value="Voldacs"/>
    <property type="match status" value="1"/>
</dbReference>
<comment type="caution">
    <text evidence="6">The sequence shown here is derived from an EMBL/GenBank/DDBJ whole genome shotgun (WGS) entry which is preliminary data.</text>
</comment>
<organism evidence="6 7">
    <name type="scientific">Phialemonium thermophilum</name>
    <dbReference type="NCBI Taxonomy" id="223376"/>
    <lineage>
        <taxon>Eukaryota</taxon>
        <taxon>Fungi</taxon>
        <taxon>Dikarya</taxon>
        <taxon>Ascomycota</taxon>
        <taxon>Pezizomycotina</taxon>
        <taxon>Sordariomycetes</taxon>
        <taxon>Sordariomycetidae</taxon>
        <taxon>Cephalothecales</taxon>
        <taxon>Cephalothecaceae</taxon>
        <taxon>Phialemonium</taxon>
    </lineage>
</organism>
<dbReference type="Gene3D" id="2.30.29.30">
    <property type="entry name" value="Pleckstrin-homology domain (PH domain)/Phosphotyrosine-binding domain (PTB)"/>
    <property type="match status" value="1"/>
</dbReference>
<evidence type="ECO:0000256" key="3">
    <source>
        <dbReference type="ARBA" id="ARBA00022490"/>
    </source>
</evidence>
<feature type="compositionally biased region" description="Basic and acidic residues" evidence="5">
    <location>
        <begin position="293"/>
        <end position="306"/>
    </location>
</feature>
<evidence type="ECO:0000256" key="2">
    <source>
        <dbReference type="ARBA" id="ARBA00004496"/>
    </source>
</evidence>
<name>A0ABR3VGV2_9PEZI</name>
<dbReference type="InterPro" id="IPR011993">
    <property type="entry name" value="PH-like_dom_sf"/>
</dbReference>
<reference evidence="6 7" key="1">
    <citation type="journal article" date="2024" name="Commun. Biol.">
        <title>Comparative genomic analysis of thermophilic fungi reveals convergent evolutionary adaptations and gene losses.</title>
        <authorList>
            <person name="Steindorff A.S."/>
            <person name="Aguilar-Pontes M.V."/>
            <person name="Robinson A.J."/>
            <person name="Andreopoulos B."/>
            <person name="LaButti K."/>
            <person name="Kuo A."/>
            <person name="Mondo S."/>
            <person name="Riley R."/>
            <person name="Otillar R."/>
            <person name="Haridas S."/>
            <person name="Lipzen A."/>
            <person name="Grimwood J."/>
            <person name="Schmutz J."/>
            <person name="Clum A."/>
            <person name="Reid I.D."/>
            <person name="Moisan M.C."/>
            <person name="Butler G."/>
            <person name="Nguyen T.T.M."/>
            <person name="Dewar K."/>
            <person name="Conant G."/>
            <person name="Drula E."/>
            <person name="Henrissat B."/>
            <person name="Hansel C."/>
            <person name="Singer S."/>
            <person name="Hutchinson M.I."/>
            <person name="de Vries R.P."/>
            <person name="Natvig D.O."/>
            <person name="Powell A.J."/>
            <person name="Tsang A."/>
            <person name="Grigoriev I.V."/>
        </authorList>
    </citation>
    <scope>NUCLEOTIDE SEQUENCE [LARGE SCALE GENOMIC DNA]</scope>
    <source>
        <strain evidence="6 7">ATCC 24622</strain>
    </source>
</reference>
<feature type="compositionally biased region" description="Acidic residues" evidence="5">
    <location>
        <begin position="192"/>
        <end position="204"/>
    </location>
</feature>
<dbReference type="InterPro" id="IPR039924">
    <property type="entry name" value="ICln/Lot5/Saf5"/>
</dbReference>
<evidence type="ECO:0000256" key="1">
    <source>
        <dbReference type="ARBA" id="ARBA00004123"/>
    </source>
</evidence>
<feature type="region of interest" description="Disordered" evidence="5">
    <location>
        <begin position="257"/>
        <end position="306"/>
    </location>
</feature>
<dbReference type="PANTHER" id="PTHR21399">
    <property type="entry name" value="CHLORIDE CONDUCTANCE REGULATORY PROTEIN ICLN"/>
    <property type="match status" value="1"/>
</dbReference>
<dbReference type="Proteomes" id="UP001586593">
    <property type="component" value="Unassembled WGS sequence"/>
</dbReference>
<evidence type="ECO:0000256" key="5">
    <source>
        <dbReference type="SAM" id="MobiDB-lite"/>
    </source>
</evidence>
<sequence length="306" mass="32515">MIPTTIRSPPSLADYTPLADYQAQTPETFHGGPPVIYYHATGAKAWLPKSERGSLPFFSEDFTSEPTGPEGGALNGLAEEHVERVVDLYVSSESFTIFCPDAACGVSIPYPTISLHALKNLGDGEPSSQSVFLQLELRDADTDDDSIDTVELTLIPPAGREAGEEDGSAPPRGEASKLFEAISECSNLHPDPDDEEGDDEDDEFGGGRIVFEGDLEPVEGFTGVFAGGSGDALPPPMPGSSGWITAENVHEYFDEEGNWIGDGGVSGELGEGAGRVRARDEAESAEGDGQGQIEDHEGDNKRPRTE</sequence>
<keyword evidence="4" id="KW-0539">Nucleus</keyword>
<dbReference type="EMBL" id="JAZHXJ010002124">
    <property type="protein sequence ID" value="KAL1841047.1"/>
    <property type="molecule type" value="Genomic_DNA"/>
</dbReference>
<proteinExistence type="predicted"/>
<feature type="compositionally biased region" description="Gly residues" evidence="5">
    <location>
        <begin position="260"/>
        <end position="273"/>
    </location>
</feature>
<keyword evidence="7" id="KW-1185">Reference proteome</keyword>
<keyword evidence="3" id="KW-0963">Cytoplasm</keyword>